<feature type="transmembrane region" description="Helical" evidence="7">
    <location>
        <begin position="324"/>
        <end position="345"/>
    </location>
</feature>
<reference evidence="9" key="1">
    <citation type="submission" date="2022-11" db="EMBL/GenBank/DDBJ databases">
        <title>Minimal conservation of predation-associated metabolite biosynthetic gene clusters underscores biosynthetic potential of Myxococcota including descriptions for ten novel species: Archangium lansinium sp. nov., Myxococcus landrumus sp. nov., Nannocystis bai.</title>
        <authorList>
            <person name="Ahearne A."/>
            <person name="Stevens C."/>
            <person name="Phillips K."/>
        </authorList>
    </citation>
    <scope>NUCLEOTIDE SEQUENCE</scope>
    <source>
        <strain evidence="9">Na p29</strain>
    </source>
</reference>
<evidence type="ECO:0000259" key="8">
    <source>
        <dbReference type="PROSITE" id="PS50011"/>
    </source>
</evidence>
<dbReference type="RefSeq" id="WP_267771924.1">
    <property type="nucleotide sequence ID" value="NZ_JAPNKE010000002.1"/>
</dbReference>
<evidence type="ECO:0000256" key="1">
    <source>
        <dbReference type="ARBA" id="ARBA00022679"/>
    </source>
</evidence>
<dbReference type="InterPro" id="IPR008271">
    <property type="entry name" value="Ser/Thr_kinase_AS"/>
</dbReference>
<feature type="binding site" evidence="5">
    <location>
        <position position="71"/>
    </location>
    <ligand>
        <name>ATP</name>
        <dbReference type="ChEBI" id="CHEBI:30616"/>
    </ligand>
</feature>
<feature type="compositionally biased region" description="Basic and acidic residues" evidence="6">
    <location>
        <begin position="1287"/>
        <end position="1300"/>
    </location>
</feature>
<evidence type="ECO:0000256" key="4">
    <source>
        <dbReference type="ARBA" id="ARBA00022840"/>
    </source>
</evidence>
<dbReference type="InterPro" id="IPR000719">
    <property type="entry name" value="Prot_kinase_dom"/>
</dbReference>
<keyword evidence="10" id="KW-1185">Reference proteome</keyword>
<dbReference type="CDD" id="cd14014">
    <property type="entry name" value="STKc_PknB_like"/>
    <property type="match status" value="1"/>
</dbReference>
<dbReference type="GO" id="GO:0004674">
    <property type="term" value="F:protein serine/threonine kinase activity"/>
    <property type="evidence" value="ECO:0007669"/>
    <property type="project" value="TreeGrafter"/>
</dbReference>
<gene>
    <name evidence="9" type="ORF">OV079_27595</name>
</gene>
<keyword evidence="7" id="KW-1133">Transmembrane helix</keyword>
<keyword evidence="2 5" id="KW-0547">Nucleotide-binding</keyword>
<comment type="caution">
    <text evidence="9">The sequence shown here is derived from an EMBL/GenBank/DDBJ whole genome shotgun (WGS) entry which is preliminary data.</text>
</comment>
<dbReference type="PROSITE" id="PS50011">
    <property type="entry name" value="PROTEIN_KINASE_DOM"/>
    <property type="match status" value="1"/>
</dbReference>
<name>A0A9X3IZP2_9BACT</name>
<organism evidence="9 10">
    <name type="scientific">Nannocystis pusilla</name>
    <dbReference type="NCBI Taxonomy" id="889268"/>
    <lineage>
        <taxon>Bacteria</taxon>
        <taxon>Pseudomonadati</taxon>
        <taxon>Myxococcota</taxon>
        <taxon>Polyangia</taxon>
        <taxon>Nannocystales</taxon>
        <taxon>Nannocystaceae</taxon>
        <taxon>Nannocystis</taxon>
    </lineage>
</organism>
<keyword evidence="3 9" id="KW-0418">Kinase</keyword>
<dbReference type="SUPFAM" id="SSF48452">
    <property type="entry name" value="TPR-like"/>
    <property type="match status" value="1"/>
</dbReference>
<keyword evidence="4 5" id="KW-0067">ATP-binding</keyword>
<dbReference type="Gene3D" id="3.30.200.20">
    <property type="entry name" value="Phosphorylase Kinase, domain 1"/>
    <property type="match status" value="1"/>
</dbReference>
<dbReference type="InterPro" id="IPR028994">
    <property type="entry name" value="Integrin_alpha_N"/>
</dbReference>
<dbReference type="Gene3D" id="1.25.40.10">
    <property type="entry name" value="Tetratricopeptide repeat domain"/>
    <property type="match status" value="1"/>
</dbReference>
<evidence type="ECO:0000256" key="7">
    <source>
        <dbReference type="SAM" id="Phobius"/>
    </source>
</evidence>
<evidence type="ECO:0000313" key="9">
    <source>
        <dbReference type="EMBL" id="MCY1009265.1"/>
    </source>
</evidence>
<protein>
    <submittedName>
        <fullName evidence="9">Protein kinase</fullName>
    </submittedName>
</protein>
<dbReference type="PANTHER" id="PTHR43289:SF6">
    <property type="entry name" value="SERINE_THREONINE-PROTEIN KINASE NEKL-3"/>
    <property type="match status" value="1"/>
</dbReference>
<feature type="region of interest" description="Disordered" evidence="6">
    <location>
        <begin position="195"/>
        <end position="214"/>
    </location>
</feature>
<dbReference type="Gene3D" id="1.10.510.10">
    <property type="entry name" value="Transferase(Phosphotransferase) domain 1"/>
    <property type="match status" value="1"/>
</dbReference>
<dbReference type="InterPro" id="IPR017441">
    <property type="entry name" value="Protein_kinase_ATP_BS"/>
</dbReference>
<dbReference type="PANTHER" id="PTHR43289">
    <property type="entry name" value="MITOGEN-ACTIVATED PROTEIN KINASE KINASE KINASE 20-RELATED"/>
    <property type="match status" value="1"/>
</dbReference>
<feature type="domain" description="Protein kinase" evidence="8">
    <location>
        <begin position="42"/>
        <end position="312"/>
    </location>
</feature>
<dbReference type="EMBL" id="JAPNKE010000002">
    <property type="protein sequence ID" value="MCY1009265.1"/>
    <property type="molecule type" value="Genomic_DNA"/>
</dbReference>
<dbReference type="PROSITE" id="PS00108">
    <property type="entry name" value="PROTEIN_KINASE_ST"/>
    <property type="match status" value="1"/>
</dbReference>
<dbReference type="SUPFAM" id="SSF56112">
    <property type="entry name" value="Protein kinase-like (PK-like)"/>
    <property type="match status" value="1"/>
</dbReference>
<feature type="region of interest" description="Disordered" evidence="6">
    <location>
        <begin position="1269"/>
        <end position="1300"/>
    </location>
</feature>
<dbReference type="SUPFAM" id="SSF69318">
    <property type="entry name" value="Integrin alpha N-terminal domain"/>
    <property type="match status" value="1"/>
</dbReference>
<dbReference type="Pfam" id="PF00069">
    <property type="entry name" value="Pkinase"/>
    <property type="match status" value="1"/>
</dbReference>
<dbReference type="GO" id="GO:0005524">
    <property type="term" value="F:ATP binding"/>
    <property type="evidence" value="ECO:0007669"/>
    <property type="project" value="UniProtKB-UniRule"/>
</dbReference>
<evidence type="ECO:0000256" key="2">
    <source>
        <dbReference type="ARBA" id="ARBA00022741"/>
    </source>
</evidence>
<keyword evidence="1" id="KW-0808">Transferase</keyword>
<accession>A0A9X3IZP2</accession>
<sequence>MERGDNLPDTGVGGSLELEHLRRTLKSRLFRRPDEPLKIDRFVVLERLGQGAMGVVFAAYDPLLDRKVALKILRGRAARTEEPRRRRMLREAKALGRLEHANVISIFEAGEVDGAVFLVTAFVRGQTLRAWFAERPRSAVEIVAVMLQAGRGLAAAHAAGIVHRDFKPENVMIGADGQVRVLDFGLAALHAEAEPPADPAAAADANVPGDSDLTRTGVALGTPAYMAPEQRAGARPDARSDQYSFCAVLYEGLHGVRVRDTDITATTATDDPERPVPPWLREIVGRGLQPDPASRWPSMPHLLAALAADPVAARRRRRRRAAAAALLLGLGGLVVALVVVGAAAWSRARAEREAEARLLAVEPRIEQWTREGRRAQARDLLREFSGLADAGGTAALARAWLRQAVREREAGDVQGTVESLAEVYVDRPGGPEQRVAARGLAEVFRDDHDWYSMAAVVGALADDELRRDAELRDLAITAAAANRDLARATDMATWTGPSEHVREVTPVLAALAAATATQVAYTALALDGDGDGAGELLLRDAPPGAPAVFTLVRADPSLTALRRVAGLPPRFLPLAAVPRADGPDLVLGSDDPDAVLLSLGTDDPRELLRWREGTLLHAVTADLDGDGRREVYAGAGPPSRRLLELRGREVVDAHPATSGSDITALLGADLDGDHVDELVVAAGPWRAYDVRVLRRRGEALVSGERRQLGHVTGLAALAVPGGARLLVALKSDRSANRRIFPEDSPAGAPPGVYLFELVGDALTQRAFLPAPRRLRDRMPLDLAGLHVGDLDGDGLDDLVIHARRPVRPGDVLQGALRAHDHDLLVYRQLPGLRFAPLLVGGLAPVALAQLDDDAASELLARDTAGGSRLFVLGAGEGSLPPLVGAATTSAALPEAIDPWIAGVWRRAEQLVHLGLRDRASRLLERTAELGVPIDVQAELHLRAAHLGALDQQYTRSAALYEQAARSPRVRERALRAAIHDWNRAGRFAEALRVADLLLRAERLDAGLRREIGALRDLAERLLADQAQPIGRFDRPLDPAWQLHDPLGLRRSPHEGALHVHAFSDQGTIAALPVRWDARHLTLELDLELLRAEWSSGVRFEVVPVGGQARVASIQVTSGGGGGIAEHQVQCDLPDGARGKFLVPAGGSTTDAPAQRLVVRLDLLPLLGEWGCILAAPDGQVLRQERGALAVAPNAGEYHLRITGLADRPGDTSAWAELAVRRLTLLGARATPRRELTALDRLRHALVDGDPAATLRLADAALAPVRPAALHGTEAESRRADAPAGERGSPHPAERRHADATRREIEPARLAALLELGRWREAETRLADALREDAPVAVRRDLLHLLRTHREAFVPLARGADPAAFSRLFWRGWSATITHARGDTVADRALLLDLADPPLVAAGGPVPAHALQLLLARARVLARAGRWTDAEADLEAALRALADGRVVGPLAGDGEHAELAASLWIEMAELAAREGRADEAQGHVRRALERADDRHYVQALLQRRPQLAAWATGAAR</sequence>
<dbReference type="PROSITE" id="PS00107">
    <property type="entry name" value="PROTEIN_KINASE_ATP"/>
    <property type="match status" value="1"/>
</dbReference>
<dbReference type="InterPro" id="IPR011990">
    <property type="entry name" value="TPR-like_helical_dom_sf"/>
</dbReference>
<evidence type="ECO:0000256" key="6">
    <source>
        <dbReference type="SAM" id="MobiDB-lite"/>
    </source>
</evidence>
<keyword evidence="7" id="KW-0472">Membrane</keyword>
<keyword evidence="7" id="KW-0812">Transmembrane</keyword>
<evidence type="ECO:0000256" key="5">
    <source>
        <dbReference type="PROSITE-ProRule" id="PRU10141"/>
    </source>
</evidence>
<proteinExistence type="predicted"/>
<evidence type="ECO:0000313" key="10">
    <source>
        <dbReference type="Proteomes" id="UP001150924"/>
    </source>
</evidence>
<dbReference type="InterPro" id="IPR011009">
    <property type="entry name" value="Kinase-like_dom_sf"/>
</dbReference>
<evidence type="ECO:0000256" key="3">
    <source>
        <dbReference type="ARBA" id="ARBA00022777"/>
    </source>
</evidence>
<dbReference type="Proteomes" id="UP001150924">
    <property type="component" value="Unassembled WGS sequence"/>
</dbReference>